<dbReference type="Pfam" id="PF13579">
    <property type="entry name" value="Glyco_trans_4_4"/>
    <property type="match status" value="1"/>
</dbReference>
<feature type="domain" description="Glycosyltransferase subfamily 4-like N-terminal" evidence="3">
    <location>
        <begin position="23"/>
        <end position="211"/>
    </location>
</feature>
<sequence length="430" mass="49286">MDHINTLKKRVLLMGINFAPELTGIGKYTGEMADWLVENGYECTVVTSFPYYPNWKIQAPYSGKFYKKEVQKNGKLRVYRCPLYVPSVPSGAKRVLQETTFILSSFLMIFYLLFKKGHQQIFCMAPPFHLGFLALFYRFFKGGKIIYHIHDLQIEAARDLKVLKAERAFNLLFALERYILNRVNFVSTVSPGMLKRITKKVKKEILFFPNWSDLESFYPLPEKAGLKKQWGFQPDDKVVLYSGSIGEKQGLESLLSIAKKLETQAFIKFVICGNGPYKEKLSRIADEMQLKNISFMPLQPLSLFNSFLNMADVHLVIQRKEACDLMLPSKLISIFSIGGLALVTAEPGSSLYTTMNENEMGVVIECENEILLQNTILDCCISDHTQANLNGRIYAERFLDRENILQRIMQQIREPKASPVPVIDYQFENA</sequence>
<dbReference type="GO" id="GO:0016758">
    <property type="term" value="F:hexosyltransferase activity"/>
    <property type="evidence" value="ECO:0007669"/>
    <property type="project" value="TreeGrafter"/>
</dbReference>
<dbReference type="PANTHER" id="PTHR45947">
    <property type="entry name" value="SULFOQUINOVOSYL TRANSFERASE SQD2"/>
    <property type="match status" value="1"/>
</dbReference>
<dbReference type="Pfam" id="PF00534">
    <property type="entry name" value="Glycos_transf_1"/>
    <property type="match status" value="1"/>
</dbReference>
<dbReference type="InterPro" id="IPR050194">
    <property type="entry name" value="Glycosyltransferase_grp1"/>
</dbReference>
<dbReference type="SUPFAM" id="SSF53756">
    <property type="entry name" value="UDP-Glycosyltransferase/glycogen phosphorylase"/>
    <property type="match status" value="1"/>
</dbReference>
<feature type="transmembrane region" description="Helical" evidence="1">
    <location>
        <begin position="121"/>
        <end position="140"/>
    </location>
</feature>
<dbReference type="Gene3D" id="3.40.50.2000">
    <property type="entry name" value="Glycogen Phosphorylase B"/>
    <property type="match status" value="2"/>
</dbReference>
<dbReference type="OrthoDB" id="9811902at2"/>
<evidence type="ECO:0000259" key="2">
    <source>
        <dbReference type="Pfam" id="PF00534"/>
    </source>
</evidence>
<dbReference type="Proteomes" id="UP000322918">
    <property type="component" value="Unassembled WGS sequence"/>
</dbReference>
<reference evidence="4 5" key="1">
    <citation type="submission" date="2019-09" db="EMBL/GenBank/DDBJ databases">
        <title>Pararcticibacter amylolyticus gen. nov., sp. nov., isolated from a rottenly hemp rope, and reclassification of Pedobacter tournemirensis as Pararcticibacter tournemirensis comb. nov.</title>
        <authorList>
            <person name="Cai Y."/>
        </authorList>
    </citation>
    <scope>NUCLEOTIDE SEQUENCE [LARGE SCALE GENOMIC DNA]</scope>
    <source>
        <strain evidence="4 5">TF5-37.2-LB10</strain>
    </source>
</reference>
<evidence type="ECO:0000313" key="5">
    <source>
        <dbReference type="Proteomes" id="UP000322918"/>
    </source>
</evidence>
<dbReference type="AlphaFoldDB" id="A0A5M9HJB2"/>
<dbReference type="CDD" id="cd03794">
    <property type="entry name" value="GT4_WbuB-like"/>
    <property type="match status" value="1"/>
</dbReference>
<dbReference type="EMBL" id="VWNE01000001">
    <property type="protein sequence ID" value="KAA8486800.1"/>
    <property type="molecule type" value="Genomic_DNA"/>
</dbReference>
<dbReference type="PANTHER" id="PTHR45947:SF3">
    <property type="entry name" value="SULFOQUINOVOSYL TRANSFERASE SQD2"/>
    <property type="match status" value="1"/>
</dbReference>
<keyword evidence="5" id="KW-1185">Reference proteome</keyword>
<name>A0A5M9HJB2_9SPHI</name>
<keyword evidence="1" id="KW-0472">Membrane</keyword>
<keyword evidence="1" id="KW-0812">Transmembrane</keyword>
<evidence type="ECO:0000313" key="4">
    <source>
        <dbReference type="EMBL" id="KAA8486800.1"/>
    </source>
</evidence>
<evidence type="ECO:0000256" key="1">
    <source>
        <dbReference type="SAM" id="Phobius"/>
    </source>
</evidence>
<organism evidence="4 5">
    <name type="scientific">Arcticibacter tournemirensis</name>
    <dbReference type="NCBI Taxonomy" id="699437"/>
    <lineage>
        <taxon>Bacteria</taxon>
        <taxon>Pseudomonadati</taxon>
        <taxon>Bacteroidota</taxon>
        <taxon>Sphingobacteriia</taxon>
        <taxon>Sphingobacteriales</taxon>
        <taxon>Sphingobacteriaceae</taxon>
        <taxon>Arcticibacter</taxon>
    </lineage>
</organism>
<feature type="domain" description="Glycosyl transferase family 1" evidence="2">
    <location>
        <begin position="226"/>
        <end position="378"/>
    </location>
</feature>
<evidence type="ECO:0000259" key="3">
    <source>
        <dbReference type="Pfam" id="PF13579"/>
    </source>
</evidence>
<dbReference type="NCBIfam" id="NF007640">
    <property type="entry name" value="PRK10307.1"/>
    <property type="match status" value="1"/>
</dbReference>
<dbReference type="InterPro" id="IPR028098">
    <property type="entry name" value="Glyco_trans_4-like_N"/>
</dbReference>
<keyword evidence="1" id="KW-1133">Transmembrane helix</keyword>
<protein>
    <submittedName>
        <fullName evidence="4">WcaI family glycosyltransferase</fullName>
    </submittedName>
</protein>
<proteinExistence type="predicted"/>
<dbReference type="InterPro" id="IPR001296">
    <property type="entry name" value="Glyco_trans_1"/>
</dbReference>
<gene>
    <name evidence="4" type="ORF">F1649_00890</name>
</gene>
<comment type="caution">
    <text evidence="4">The sequence shown here is derived from an EMBL/GenBank/DDBJ whole genome shotgun (WGS) entry which is preliminary data.</text>
</comment>
<accession>A0A5M9HJB2</accession>
<feature type="transmembrane region" description="Helical" evidence="1">
    <location>
        <begin position="95"/>
        <end position="114"/>
    </location>
</feature>
<keyword evidence="4" id="KW-0808">Transferase</keyword>
<dbReference type="RefSeq" id="WP_141813981.1">
    <property type="nucleotide sequence ID" value="NZ_VFPL01000001.1"/>
</dbReference>